<keyword evidence="3" id="KW-1185">Reference proteome</keyword>
<name>A0ABR4CU32_9HELO</name>
<accession>A0ABR4CU32</accession>
<dbReference type="Proteomes" id="UP001595075">
    <property type="component" value="Unassembled WGS sequence"/>
</dbReference>
<evidence type="ECO:0000256" key="1">
    <source>
        <dbReference type="SAM" id="MobiDB-lite"/>
    </source>
</evidence>
<proteinExistence type="predicted"/>
<feature type="region of interest" description="Disordered" evidence="1">
    <location>
        <begin position="1"/>
        <end position="23"/>
    </location>
</feature>
<reference evidence="2 3" key="1">
    <citation type="journal article" date="2024" name="Commun. Biol.">
        <title>Comparative genomic analysis of thermophilic fungi reveals convergent evolutionary adaptations and gene losses.</title>
        <authorList>
            <person name="Steindorff A.S."/>
            <person name="Aguilar-Pontes M.V."/>
            <person name="Robinson A.J."/>
            <person name="Andreopoulos B."/>
            <person name="LaButti K."/>
            <person name="Kuo A."/>
            <person name="Mondo S."/>
            <person name="Riley R."/>
            <person name="Otillar R."/>
            <person name="Haridas S."/>
            <person name="Lipzen A."/>
            <person name="Grimwood J."/>
            <person name="Schmutz J."/>
            <person name="Clum A."/>
            <person name="Reid I.D."/>
            <person name="Moisan M.C."/>
            <person name="Butler G."/>
            <person name="Nguyen T.T.M."/>
            <person name="Dewar K."/>
            <person name="Conant G."/>
            <person name="Drula E."/>
            <person name="Henrissat B."/>
            <person name="Hansel C."/>
            <person name="Singer S."/>
            <person name="Hutchinson M.I."/>
            <person name="de Vries R.P."/>
            <person name="Natvig D.O."/>
            <person name="Powell A.J."/>
            <person name="Tsang A."/>
            <person name="Grigoriev I.V."/>
        </authorList>
    </citation>
    <scope>NUCLEOTIDE SEQUENCE [LARGE SCALE GENOMIC DNA]</scope>
    <source>
        <strain evidence="2 3">CBS 494.80</strain>
    </source>
</reference>
<organism evidence="2 3">
    <name type="scientific">Oculimacula yallundae</name>
    <dbReference type="NCBI Taxonomy" id="86028"/>
    <lineage>
        <taxon>Eukaryota</taxon>
        <taxon>Fungi</taxon>
        <taxon>Dikarya</taxon>
        <taxon>Ascomycota</taxon>
        <taxon>Pezizomycotina</taxon>
        <taxon>Leotiomycetes</taxon>
        <taxon>Helotiales</taxon>
        <taxon>Ploettnerulaceae</taxon>
        <taxon>Oculimacula</taxon>
    </lineage>
</organism>
<sequence length="235" mass="26987">MSNSTSGGQSPRVNKSVGGRGPIQTKIHTLNNQTYLSKYISVFRSPIDTPKLSPLFSFQIYVTVPTPDSQKEQLCVHLFETITLKRSKPFPPNWRLDIHFLPGKSKDQCISYYLDDKKERRKDKLRVMINYNDESVRTGGVFVLVDHDISADDTAGVVYFDRNMKFLKEGQADGEPEPESEKYFEKVPICGPEGGWTQGTPVPVDMRLWDLYSNGPNEFWEEKLGEAWERGRMEW</sequence>
<comment type="caution">
    <text evidence="2">The sequence shown here is derived from an EMBL/GenBank/DDBJ whole genome shotgun (WGS) entry which is preliminary data.</text>
</comment>
<protein>
    <submittedName>
        <fullName evidence="2">Uncharacterized protein</fullName>
    </submittedName>
</protein>
<dbReference type="EMBL" id="JAZHXI010000004">
    <property type="protein sequence ID" value="KAL2072661.1"/>
    <property type="molecule type" value="Genomic_DNA"/>
</dbReference>
<gene>
    <name evidence="2" type="ORF">VTL71DRAFT_12004</name>
</gene>
<evidence type="ECO:0000313" key="3">
    <source>
        <dbReference type="Proteomes" id="UP001595075"/>
    </source>
</evidence>
<feature type="compositionally biased region" description="Polar residues" evidence="1">
    <location>
        <begin position="1"/>
        <end position="13"/>
    </location>
</feature>
<evidence type="ECO:0000313" key="2">
    <source>
        <dbReference type="EMBL" id="KAL2072661.1"/>
    </source>
</evidence>